<evidence type="ECO:0000313" key="2">
    <source>
        <dbReference type="Proteomes" id="UP000053593"/>
    </source>
</evidence>
<organism evidence="1 2">
    <name type="scientific">Collybiopsis luxurians FD-317 M1</name>
    <dbReference type="NCBI Taxonomy" id="944289"/>
    <lineage>
        <taxon>Eukaryota</taxon>
        <taxon>Fungi</taxon>
        <taxon>Dikarya</taxon>
        <taxon>Basidiomycota</taxon>
        <taxon>Agaricomycotina</taxon>
        <taxon>Agaricomycetes</taxon>
        <taxon>Agaricomycetidae</taxon>
        <taxon>Agaricales</taxon>
        <taxon>Marasmiineae</taxon>
        <taxon>Omphalotaceae</taxon>
        <taxon>Collybiopsis</taxon>
        <taxon>Collybiopsis luxurians</taxon>
    </lineage>
</organism>
<evidence type="ECO:0000313" key="1">
    <source>
        <dbReference type="EMBL" id="KIK55666.1"/>
    </source>
</evidence>
<protein>
    <submittedName>
        <fullName evidence="1">Unplaced genomic scaffold GYMLUscaffold_56, whole genome shotgun sequence</fullName>
    </submittedName>
</protein>
<sequence>MLPVNYPPLIQKQPTALCVLTINRASFSPITASQGTEGTVNTTTGDFQRLVLQPQRSTPITVTLIHLSPA</sequence>
<name>A0A0D0BLL0_9AGAR</name>
<dbReference type="AlphaFoldDB" id="A0A0D0BLL0"/>
<dbReference type="HOGENOM" id="CLU_2758040_0_0_1"/>
<proteinExistence type="predicted"/>
<reference evidence="1 2" key="1">
    <citation type="submission" date="2014-04" db="EMBL/GenBank/DDBJ databases">
        <title>Evolutionary Origins and Diversification of the Mycorrhizal Mutualists.</title>
        <authorList>
            <consortium name="DOE Joint Genome Institute"/>
            <consortium name="Mycorrhizal Genomics Consortium"/>
            <person name="Kohler A."/>
            <person name="Kuo A."/>
            <person name="Nagy L.G."/>
            <person name="Floudas D."/>
            <person name="Copeland A."/>
            <person name="Barry K.W."/>
            <person name="Cichocki N."/>
            <person name="Veneault-Fourrey C."/>
            <person name="LaButti K."/>
            <person name="Lindquist E.A."/>
            <person name="Lipzen A."/>
            <person name="Lundell T."/>
            <person name="Morin E."/>
            <person name="Murat C."/>
            <person name="Riley R."/>
            <person name="Ohm R."/>
            <person name="Sun H."/>
            <person name="Tunlid A."/>
            <person name="Henrissat B."/>
            <person name="Grigoriev I.V."/>
            <person name="Hibbett D.S."/>
            <person name="Martin F."/>
        </authorList>
    </citation>
    <scope>NUCLEOTIDE SEQUENCE [LARGE SCALE GENOMIC DNA]</scope>
    <source>
        <strain evidence="1 2">FD-317 M1</strain>
    </source>
</reference>
<gene>
    <name evidence="1" type="ORF">GYMLUDRAFT_834464</name>
</gene>
<dbReference type="Proteomes" id="UP000053593">
    <property type="component" value="Unassembled WGS sequence"/>
</dbReference>
<keyword evidence="2" id="KW-1185">Reference proteome</keyword>
<accession>A0A0D0BLL0</accession>
<dbReference type="EMBL" id="KN834804">
    <property type="protein sequence ID" value="KIK55666.1"/>
    <property type="molecule type" value="Genomic_DNA"/>
</dbReference>